<keyword evidence="7" id="KW-0406">Ion transport</keyword>
<dbReference type="PANTHER" id="PTHR12263">
    <property type="entry name" value="VACUOLAR ATP SYNTHASE SUBUNIT H"/>
    <property type="match status" value="1"/>
</dbReference>
<dbReference type="OrthoDB" id="1508846at2759"/>
<keyword evidence="6 9" id="KW-1133">Transmembrane helix</keyword>
<sequence length="55" mass="5910">IFLTLLIAAGAAAGGWVSVPKGENQVVIRTSITLAITCCWLMWAITYLAQLHPLI</sequence>
<gene>
    <name evidence="10" type="ORF">AAT19DRAFT_10802</name>
</gene>
<dbReference type="Proteomes" id="UP000239560">
    <property type="component" value="Unassembled WGS sequence"/>
</dbReference>
<feature type="non-terminal residue" evidence="10">
    <location>
        <position position="55"/>
    </location>
</feature>
<evidence type="ECO:0000256" key="4">
    <source>
        <dbReference type="ARBA" id="ARBA00022692"/>
    </source>
</evidence>
<dbReference type="EMBL" id="LCTV02000014">
    <property type="protein sequence ID" value="PRQ70645.1"/>
    <property type="molecule type" value="Genomic_DNA"/>
</dbReference>
<keyword evidence="4 9" id="KW-0812">Transmembrane</keyword>
<evidence type="ECO:0000256" key="5">
    <source>
        <dbReference type="ARBA" id="ARBA00022781"/>
    </source>
</evidence>
<dbReference type="Pfam" id="PF05493">
    <property type="entry name" value="ATP_synt_H"/>
    <property type="match status" value="1"/>
</dbReference>
<comment type="subcellular location">
    <subcellularLocation>
        <location evidence="1">Endomembrane system</location>
        <topology evidence="1">Multi-pass membrane protein</topology>
    </subcellularLocation>
</comment>
<evidence type="ECO:0000313" key="11">
    <source>
        <dbReference type="Proteomes" id="UP000239560"/>
    </source>
</evidence>
<organism evidence="10 11">
    <name type="scientific">Rhodotorula toruloides</name>
    <name type="common">Yeast</name>
    <name type="synonym">Rhodosporidium toruloides</name>
    <dbReference type="NCBI Taxonomy" id="5286"/>
    <lineage>
        <taxon>Eukaryota</taxon>
        <taxon>Fungi</taxon>
        <taxon>Dikarya</taxon>
        <taxon>Basidiomycota</taxon>
        <taxon>Pucciniomycotina</taxon>
        <taxon>Microbotryomycetes</taxon>
        <taxon>Sporidiobolales</taxon>
        <taxon>Sporidiobolaceae</taxon>
        <taxon>Rhodotorula</taxon>
    </lineage>
</organism>
<evidence type="ECO:0000256" key="8">
    <source>
        <dbReference type="ARBA" id="ARBA00023136"/>
    </source>
</evidence>
<evidence type="ECO:0000256" key="3">
    <source>
        <dbReference type="ARBA" id="ARBA00022448"/>
    </source>
</evidence>
<keyword evidence="8 9" id="KW-0472">Membrane</keyword>
<protein>
    <submittedName>
        <fullName evidence="10">ATPase, V0 complex, subunit e1/e2</fullName>
    </submittedName>
</protein>
<dbReference type="GO" id="GO:0046961">
    <property type="term" value="F:proton-transporting ATPase activity, rotational mechanism"/>
    <property type="evidence" value="ECO:0007669"/>
    <property type="project" value="InterPro"/>
</dbReference>
<feature type="non-terminal residue" evidence="10">
    <location>
        <position position="1"/>
    </location>
</feature>
<dbReference type="GO" id="GO:0012505">
    <property type="term" value="C:endomembrane system"/>
    <property type="evidence" value="ECO:0007669"/>
    <property type="project" value="UniProtKB-SubCell"/>
</dbReference>
<proteinExistence type="inferred from homology"/>
<dbReference type="AlphaFoldDB" id="A0A2S9ZY04"/>
<keyword evidence="3" id="KW-0813">Transport</keyword>
<evidence type="ECO:0000256" key="7">
    <source>
        <dbReference type="ARBA" id="ARBA00023065"/>
    </source>
</evidence>
<name>A0A2S9ZY04_RHOTO</name>
<keyword evidence="5" id="KW-0375">Hydrogen ion transport</keyword>
<comment type="similarity">
    <text evidence="2">Belongs to the V-ATPase e1/e2 subunit family.</text>
</comment>
<evidence type="ECO:0000256" key="2">
    <source>
        <dbReference type="ARBA" id="ARBA00008328"/>
    </source>
</evidence>
<reference evidence="10 11" key="1">
    <citation type="journal article" date="2018" name="Elife">
        <title>Functional genomics of lipid metabolism in the oleaginous yeast Rhodosporidium toruloides.</title>
        <authorList>
            <person name="Coradetti S.T."/>
            <person name="Pinel D."/>
            <person name="Geiselman G."/>
            <person name="Ito M."/>
            <person name="Mondo S."/>
            <person name="Reilly M.C."/>
            <person name="Cheng Y.F."/>
            <person name="Bauer S."/>
            <person name="Grigoriev I."/>
            <person name="Gladden J.M."/>
            <person name="Simmons B.A."/>
            <person name="Brem R."/>
            <person name="Arkin A.P."/>
            <person name="Skerker J.M."/>
        </authorList>
    </citation>
    <scope>NUCLEOTIDE SEQUENCE [LARGE SCALE GENOMIC DNA]</scope>
    <source>
        <strain evidence="10 11">NBRC 0880</strain>
    </source>
</reference>
<feature type="transmembrane region" description="Helical" evidence="9">
    <location>
        <begin position="30"/>
        <end position="49"/>
    </location>
</feature>
<evidence type="ECO:0000313" key="10">
    <source>
        <dbReference type="EMBL" id="PRQ70645.1"/>
    </source>
</evidence>
<evidence type="ECO:0000256" key="6">
    <source>
        <dbReference type="ARBA" id="ARBA00022989"/>
    </source>
</evidence>
<dbReference type="InterPro" id="IPR008389">
    <property type="entry name" value="ATPase_V0-cplx_e1/e2_su"/>
</dbReference>
<dbReference type="GO" id="GO:0000220">
    <property type="term" value="C:vacuolar proton-transporting V-type ATPase, V0 domain"/>
    <property type="evidence" value="ECO:0007669"/>
    <property type="project" value="TreeGrafter"/>
</dbReference>
<dbReference type="GO" id="GO:0007035">
    <property type="term" value="P:vacuolar acidification"/>
    <property type="evidence" value="ECO:0007669"/>
    <property type="project" value="TreeGrafter"/>
</dbReference>
<evidence type="ECO:0000256" key="1">
    <source>
        <dbReference type="ARBA" id="ARBA00004127"/>
    </source>
</evidence>
<accession>A0A2S9ZY04</accession>
<dbReference type="PANTHER" id="PTHR12263:SF0">
    <property type="entry name" value="V-TYPE PROTON ATPASE SUBUNIT"/>
    <property type="match status" value="1"/>
</dbReference>
<evidence type="ECO:0000256" key="9">
    <source>
        <dbReference type="SAM" id="Phobius"/>
    </source>
</evidence>
<comment type="caution">
    <text evidence="10">The sequence shown here is derived from an EMBL/GenBank/DDBJ whole genome shotgun (WGS) entry which is preliminary data.</text>
</comment>